<dbReference type="Pfam" id="PF05762">
    <property type="entry name" value="VWA_CoxE"/>
    <property type="match status" value="1"/>
</dbReference>
<feature type="domain" description="VWFA" evidence="2">
    <location>
        <begin position="235"/>
        <end position="391"/>
    </location>
</feature>
<dbReference type="InterPro" id="IPR002035">
    <property type="entry name" value="VWF_A"/>
</dbReference>
<dbReference type="InterPro" id="IPR008912">
    <property type="entry name" value="Uncharacterised_CoxE"/>
</dbReference>
<evidence type="ECO:0000256" key="1">
    <source>
        <dbReference type="SAM" id="MobiDB-lite"/>
    </source>
</evidence>
<dbReference type="OrthoDB" id="9789979at2"/>
<sequence>MSKLLPDQNNIENKDRDNAPSTALDQMDQARRWRLMLGRYADQSLSAATLSADQLKLERNLDYLYQNEYKRRGVEQAKNRHGGLEASQLNAINWLNQSRKLFPKSTFERMQKQAIERYQLTELLKNPEHVRQLEPNPAIAKALLSMRGRLSNEMKDAIRELIQKVVEELLQKVRSQFLQALQGRRNRFKRSHIKQAQNFDWKKTIQANLKNYQPELQKLIIQTPYFNARVQKHLPWEIVLCVDQSGSMLDSVMYAAVCASILAALPAVQISLVLFDTQIVDLSHLAHDPVEVLLTIQLGGGTNIGQALQYCQSKIKQPNRSILVLISDFEEGASVQHMLNITSQLNQQGCKLLGLAALDQTANPVYDMNMAQKLQQRGMQIAAMTPEHLATWFAEVMQ</sequence>
<accession>A0A3A8EQL9</accession>
<dbReference type="PANTHER" id="PTHR30634:SF16">
    <property type="entry name" value="OUTER-MEMBRANE LIPOPROTEIN LOLB"/>
    <property type="match status" value="1"/>
</dbReference>
<comment type="caution">
    <text evidence="3">The sequence shown here is derived from an EMBL/GenBank/DDBJ whole genome shotgun (WGS) entry which is preliminary data.</text>
</comment>
<dbReference type="Proteomes" id="UP000280405">
    <property type="component" value="Unassembled WGS sequence"/>
</dbReference>
<dbReference type="RefSeq" id="WP_120384487.1">
    <property type="nucleotide sequence ID" value="NZ_RAXT01000026.1"/>
</dbReference>
<organism evidence="3 4">
    <name type="scientific">Acinetobacter rongchengensis</name>
    <dbReference type="NCBI Taxonomy" id="2419601"/>
    <lineage>
        <taxon>Bacteria</taxon>
        <taxon>Pseudomonadati</taxon>
        <taxon>Pseudomonadota</taxon>
        <taxon>Gammaproteobacteria</taxon>
        <taxon>Moraxellales</taxon>
        <taxon>Moraxellaceae</taxon>
        <taxon>Acinetobacter</taxon>
    </lineage>
</organism>
<feature type="region of interest" description="Disordered" evidence="1">
    <location>
        <begin position="1"/>
        <end position="25"/>
    </location>
</feature>
<evidence type="ECO:0000313" key="4">
    <source>
        <dbReference type="Proteomes" id="UP000280405"/>
    </source>
</evidence>
<dbReference type="AlphaFoldDB" id="A0A3A8EQL9"/>
<gene>
    <name evidence="3" type="ORF">D7V20_11975</name>
</gene>
<dbReference type="EMBL" id="RAXT01000026">
    <property type="protein sequence ID" value="RKG37182.1"/>
    <property type="molecule type" value="Genomic_DNA"/>
</dbReference>
<dbReference type="SUPFAM" id="SSF53300">
    <property type="entry name" value="vWA-like"/>
    <property type="match status" value="1"/>
</dbReference>
<proteinExistence type="predicted"/>
<dbReference type="SMART" id="SM00327">
    <property type="entry name" value="VWA"/>
    <property type="match status" value="1"/>
</dbReference>
<evidence type="ECO:0000259" key="2">
    <source>
        <dbReference type="SMART" id="SM00327"/>
    </source>
</evidence>
<dbReference type="InterPro" id="IPR050458">
    <property type="entry name" value="LolB"/>
</dbReference>
<protein>
    <submittedName>
        <fullName evidence="3">VWA domain-containing protein</fullName>
    </submittedName>
</protein>
<reference evidence="3 4" key="1">
    <citation type="submission" date="2018-09" db="EMBL/GenBank/DDBJ databases">
        <title>The draft genome of Acinetobacter spp. strains.</title>
        <authorList>
            <person name="Qin J."/>
            <person name="Feng Y."/>
            <person name="Zong Z."/>
        </authorList>
    </citation>
    <scope>NUCLEOTIDE SEQUENCE [LARGE SCALE GENOMIC DNA]</scope>
    <source>
        <strain evidence="3 4">WCHAc060115</strain>
    </source>
</reference>
<dbReference type="InterPro" id="IPR036465">
    <property type="entry name" value="vWFA_dom_sf"/>
</dbReference>
<evidence type="ECO:0000313" key="3">
    <source>
        <dbReference type="EMBL" id="RKG37182.1"/>
    </source>
</evidence>
<keyword evidence="4" id="KW-1185">Reference proteome</keyword>
<dbReference type="Gene3D" id="3.40.50.410">
    <property type="entry name" value="von Willebrand factor, type A domain"/>
    <property type="match status" value="1"/>
</dbReference>
<name>A0A3A8EQL9_9GAMM</name>
<dbReference type="PANTHER" id="PTHR30634">
    <property type="entry name" value="OUTER MEMBRANE LOLAB LIPOPROTEIN INSERTION APPARATUS"/>
    <property type="match status" value="1"/>
</dbReference>